<dbReference type="RefSeq" id="WP_327618348.1">
    <property type="nucleotide sequence ID" value="NZ_JAYWTM010000009.1"/>
</dbReference>
<dbReference type="Pfam" id="PF10809">
    <property type="entry name" value="DUF2732"/>
    <property type="match status" value="1"/>
</dbReference>
<reference evidence="1 2" key="1">
    <citation type="journal article" date="2017" name="Int. J. Syst. Evol. Microbiol.">
        <title>Brenneria populi subsp. brevivirga subsp. nov. isolated from symptomatic bark of Populus x euramericana canker, and description of Brenneria populi subsp. populi subsp. nov.</title>
        <authorList>
            <person name="Zheng M.H."/>
            <person name="Piao C.G."/>
            <person name="Xue H."/>
            <person name="Guo M.W."/>
            <person name="Li Y."/>
        </authorList>
    </citation>
    <scope>NUCLEOTIDE SEQUENCE [LARGE SCALE GENOMIC DNA]</scope>
    <source>
        <strain evidence="1 2">D9-5</strain>
    </source>
</reference>
<keyword evidence="2" id="KW-1185">Reference proteome</keyword>
<evidence type="ECO:0000313" key="1">
    <source>
        <dbReference type="EMBL" id="MEC5343380.1"/>
    </source>
</evidence>
<gene>
    <name evidence="1" type="ORF">VSX58_12330</name>
</gene>
<comment type="caution">
    <text evidence="1">The sequence shown here is derived from an EMBL/GenBank/DDBJ whole genome shotgun (WGS) entry which is preliminary data.</text>
</comment>
<protein>
    <submittedName>
        <fullName evidence="1">DUF2732 family protein</fullName>
    </submittedName>
</protein>
<dbReference type="Proteomes" id="UP001309705">
    <property type="component" value="Unassembled WGS sequence"/>
</dbReference>
<evidence type="ECO:0000313" key="2">
    <source>
        <dbReference type="Proteomes" id="UP001309705"/>
    </source>
</evidence>
<accession>A0ABU6JRI9</accession>
<proteinExistence type="predicted"/>
<organism evidence="1 2">
    <name type="scientific">Brenneria populi</name>
    <dbReference type="NCBI Taxonomy" id="1505588"/>
    <lineage>
        <taxon>Bacteria</taxon>
        <taxon>Pseudomonadati</taxon>
        <taxon>Pseudomonadota</taxon>
        <taxon>Gammaproteobacteria</taxon>
        <taxon>Enterobacterales</taxon>
        <taxon>Pectobacteriaceae</taxon>
        <taxon>Brenneria</taxon>
    </lineage>
</organism>
<dbReference type="EMBL" id="JAYWTM010000009">
    <property type="protein sequence ID" value="MEC5343380.1"/>
    <property type="molecule type" value="Genomic_DNA"/>
</dbReference>
<name>A0ABU6JRI9_9GAMM</name>
<dbReference type="InterPro" id="IPR020126">
    <property type="entry name" value="DUF2732"/>
</dbReference>
<sequence length="75" mass="8463">MRNAEVKQMGADYNALVDLLKKARMSEKKDQHFSFSVRLDALSIHAQKNELSAAEIIELLRAEAGRFESSAQEII</sequence>